<feature type="domain" description="C2H2-type" evidence="2">
    <location>
        <begin position="67"/>
        <end position="89"/>
    </location>
</feature>
<dbReference type="Proteomes" id="UP001345691">
    <property type="component" value="Unassembled WGS sequence"/>
</dbReference>
<sequence length="879" mass="101064">MQCIVPESRARVEEALTMYETKDLDGKDYRVHRDISPKLDSFSHDVTRAINIADHVHAIHTPAGWQCKVPQCGATFDHEFTIDLHLWAHGLVAKWYCGEPSCRNGSDQGYIDRQSFKDHVAMEHMSSHYSLATARRTPDKDVLVAGLWRYLKLARVPRTTAVDSNSTIEHTTPSSVDDEMCEVPDNRGDPLWNRSPSRHVADQLARSAKRAQFAQSKRSWRHERLAWQMFRMVYDMEAFEDDLSPSERVVKETRLDQAFKKQNPSRRVYSEYDTSGYWDEELQEYPGKYLTGVLTGGHKTLRAREARLFDKSSRALRDMLGTNDKDVLWTALSQMLQGLPPALELDIDFVDFEEDFNQDSNNRQSTQIDDTEESKARRPDTKLVTVVVCPWPGCECRNVSTYDIISHFLSSHLDCVWQCPEKGCEYCGYLEPHLLERHRLHCHVGSPLQCGHDGCDQVLLQDPSASRGHVNYASLREHFEVFFNREIHNLPQELRSLDTDPQYFSDVRHHEQPLPNEVAYKQRFAGGSRKFFTWKRRSQQFNENLTLLGAQEANLDIRHTKTCTGFSLYNRHFDCVDSTDLGLETAMLLFVPSSLLFTVAPRCNYCVHILSQLSRPHAALPLPFHFGTRRDKVSKGKRKRAGIGRNVNEPSSFLRVVNDYGLSLSAIAKRYKELKRNSPQKIYIFDFETMRRTKKGQPLVLLEVTVRDGNNNIILSYHINEEGVTNAQFEENMRKAGFHEAIIRSARRIRGSSERHFPPRARTAAQILRKLLAAGLNPDSLWVEYLTGYFDYRCMEQLIETADIEMSVASILPPRNKVWIVCPDFMRVFPGLLSYKLGYVVNLMNPANEHLKSLHLSASDTAVLHDLLEHWVDKYQAAA</sequence>
<dbReference type="InterPro" id="IPR013087">
    <property type="entry name" value="Znf_C2H2_type"/>
</dbReference>
<accession>A0ABR0J445</accession>
<evidence type="ECO:0000256" key="1">
    <source>
        <dbReference type="SAM" id="MobiDB-lite"/>
    </source>
</evidence>
<evidence type="ECO:0000313" key="3">
    <source>
        <dbReference type="EMBL" id="KAK5055833.1"/>
    </source>
</evidence>
<proteinExistence type="predicted"/>
<evidence type="ECO:0000259" key="2">
    <source>
        <dbReference type="PROSITE" id="PS00028"/>
    </source>
</evidence>
<name>A0ABR0J445_9EURO</name>
<protein>
    <recommendedName>
        <fullName evidence="2">C2H2-type domain-containing protein</fullName>
    </recommendedName>
</protein>
<dbReference type="EMBL" id="JAVRRF010000019">
    <property type="protein sequence ID" value="KAK5055833.1"/>
    <property type="molecule type" value="Genomic_DNA"/>
</dbReference>
<keyword evidence="4" id="KW-1185">Reference proteome</keyword>
<dbReference type="SMART" id="SM00355">
    <property type="entry name" value="ZnF_C2H2"/>
    <property type="match status" value="4"/>
</dbReference>
<evidence type="ECO:0000313" key="4">
    <source>
        <dbReference type="Proteomes" id="UP001345691"/>
    </source>
</evidence>
<organism evidence="3 4">
    <name type="scientific">Exophiala sideris</name>
    <dbReference type="NCBI Taxonomy" id="1016849"/>
    <lineage>
        <taxon>Eukaryota</taxon>
        <taxon>Fungi</taxon>
        <taxon>Dikarya</taxon>
        <taxon>Ascomycota</taxon>
        <taxon>Pezizomycotina</taxon>
        <taxon>Eurotiomycetes</taxon>
        <taxon>Chaetothyriomycetidae</taxon>
        <taxon>Chaetothyriales</taxon>
        <taxon>Herpotrichiellaceae</taxon>
        <taxon>Exophiala</taxon>
    </lineage>
</organism>
<reference evidence="3 4" key="1">
    <citation type="submission" date="2023-08" db="EMBL/GenBank/DDBJ databases">
        <title>Black Yeasts Isolated from many extreme environments.</title>
        <authorList>
            <person name="Coleine C."/>
            <person name="Stajich J.E."/>
            <person name="Selbmann L."/>
        </authorList>
    </citation>
    <scope>NUCLEOTIDE SEQUENCE [LARGE SCALE GENOMIC DNA]</scope>
    <source>
        <strain evidence="3 4">CCFEE 6328</strain>
    </source>
</reference>
<dbReference type="PROSITE" id="PS00028">
    <property type="entry name" value="ZINC_FINGER_C2H2_1"/>
    <property type="match status" value="1"/>
</dbReference>
<gene>
    <name evidence="3" type="ORF">LTR69_008209</name>
</gene>
<comment type="caution">
    <text evidence="3">The sequence shown here is derived from an EMBL/GenBank/DDBJ whole genome shotgun (WGS) entry which is preliminary data.</text>
</comment>
<feature type="region of interest" description="Disordered" evidence="1">
    <location>
        <begin position="358"/>
        <end position="377"/>
    </location>
</feature>
<feature type="compositionally biased region" description="Polar residues" evidence="1">
    <location>
        <begin position="358"/>
        <end position="368"/>
    </location>
</feature>